<gene>
    <name evidence="1" type="ORF">ELQ90_03305</name>
</gene>
<accession>A0A3S4APE7</accession>
<evidence type="ECO:0000313" key="2">
    <source>
        <dbReference type="Proteomes" id="UP000288547"/>
    </source>
</evidence>
<reference evidence="1 2" key="1">
    <citation type="submission" date="2018-12" db="EMBL/GenBank/DDBJ databases">
        <authorList>
            <person name="Li F."/>
        </authorList>
    </citation>
    <scope>NUCLEOTIDE SEQUENCE [LARGE SCALE GENOMIC DNA]</scope>
    <source>
        <strain evidence="1 2">11W25H-1</strain>
    </source>
</reference>
<dbReference type="AlphaFoldDB" id="A0A3S4APE7"/>
<evidence type="ECO:0000313" key="1">
    <source>
        <dbReference type="EMBL" id="RWZ52975.1"/>
    </source>
</evidence>
<protein>
    <recommendedName>
        <fullName evidence="3">ABM domain-containing protein</fullName>
    </recommendedName>
</protein>
<evidence type="ECO:0008006" key="3">
    <source>
        <dbReference type="Google" id="ProtNLM"/>
    </source>
</evidence>
<dbReference type="OrthoDB" id="3296336at2"/>
<name>A0A3S4APE7_9MICO</name>
<dbReference type="Proteomes" id="UP000288547">
    <property type="component" value="Unassembled WGS sequence"/>
</dbReference>
<organism evidence="1 2">
    <name type="scientific">Labedella phragmitis</name>
    <dbReference type="NCBI Taxonomy" id="2498849"/>
    <lineage>
        <taxon>Bacteria</taxon>
        <taxon>Bacillati</taxon>
        <taxon>Actinomycetota</taxon>
        <taxon>Actinomycetes</taxon>
        <taxon>Micrococcales</taxon>
        <taxon>Microbacteriaceae</taxon>
        <taxon>Labedella</taxon>
    </lineage>
</organism>
<dbReference type="EMBL" id="RZNB01000001">
    <property type="protein sequence ID" value="RWZ52975.1"/>
    <property type="molecule type" value="Genomic_DNA"/>
</dbReference>
<sequence>MIRSILSLYPAPDRVADVLAVYRDADILQFSLDESRAVASEISVAVDGSGEMVVTALWPDPDAYQEWLDHPNRRNERLVAILEGVEVGAARLYVVDHAVSR</sequence>
<proteinExistence type="predicted"/>
<dbReference type="RefSeq" id="WP_128493818.1">
    <property type="nucleotide sequence ID" value="NZ_RZNB01000001.1"/>
</dbReference>
<keyword evidence="2" id="KW-1185">Reference proteome</keyword>
<dbReference type="SUPFAM" id="SSF54909">
    <property type="entry name" value="Dimeric alpha+beta barrel"/>
    <property type="match status" value="1"/>
</dbReference>
<comment type="caution">
    <text evidence="1">The sequence shown here is derived from an EMBL/GenBank/DDBJ whole genome shotgun (WGS) entry which is preliminary data.</text>
</comment>
<dbReference type="InterPro" id="IPR011008">
    <property type="entry name" value="Dimeric_a/b-barrel"/>
</dbReference>